<organism evidence="1 2">
    <name type="scientific">Aphis craccivora</name>
    <name type="common">Cowpea aphid</name>
    <dbReference type="NCBI Taxonomy" id="307492"/>
    <lineage>
        <taxon>Eukaryota</taxon>
        <taxon>Metazoa</taxon>
        <taxon>Ecdysozoa</taxon>
        <taxon>Arthropoda</taxon>
        <taxon>Hexapoda</taxon>
        <taxon>Insecta</taxon>
        <taxon>Pterygota</taxon>
        <taxon>Neoptera</taxon>
        <taxon>Paraneoptera</taxon>
        <taxon>Hemiptera</taxon>
        <taxon>Sternorrhyncha</taxon>
        <taxon>Aphidomorpha</taxon>
        <taxon>Aphidoidea</taxon>
        <taxon>Aphididae</taxon>
        <taxon>Aphidini</taxon>
        <taxon>Aphis</taxon>
        <taxon>Aphis</taxon>
    </lineage>
</organism>
<dbReference type="OrthoDB" id="10035396at2759"/>
<comment type="caution">
    <text evidence="1">The sequence shown here is derived from an EMBL/GenBank/DDBJ whole genome shotgun (WGS) entry which is preliminary data.</text>
</comment>
<dbReference type="AlphaFoldDB" id="A0A6G0ZES3"/>
<proteinExistence type="predicted"/>
<gene>
    <name evidence="1" type="ORF">FWK35_00030122</name>
</gene>
<sequence length="66" mass="7662">MQVVSAVRPWYCEHCTPLQRCVKCSNEHLAVDRFKSHELTAKCALCFSAHPVNYKSCPSYNNFKRK</sequence>
<name>A0A6G0ZES3_APHCR</name>
<keyword evidence="2" id="KW-1185">Reference proteome</keyword>
<protein>
    <submittedName>
        <fullName evidence="1">Uncharacterized protein</fullName>
    </submittedName>
</protein>
<evidence type="ECO:0000313" key="2">
    <source>
        <dbReference type="Proteomes" id="UP000478052"/>
    </source>
</evidence>
<dbReference type="Proteomes" id="UP000478052">
    <property type="component" value="Unassembled WGS sequence"/>
</dbReference>
<accession>A0A6G0ZES3</accession>
<reference evidence="1 2" key="1">
    <citation type="submission" date="2019-08" db="EMBL/GenBank/DDBJ databases">
        <title>Whole genome of Aphis craccivora.</title>
        <authorList>
            <person name="Voronova N.V."/>
            <person name="Shulinski R.S."/>
            <person name="Bandarenka Y.V."/>
            <person name="Zhorov D.G."/>
            <person name="Warner D."/>
        </authorList>
    </citation>
    <scope>NUCLEOTIDE SEQUENCE [LARGE SCALE GENOMIC DNA]</scope>
    <source>
        <strain evidence="1">180601</strain>
        <tissue evidence="1">Whole Body</tissue>
    </source>
</reference>
<evidence type="ECO:0000313" key="1">
    <source>
        <dbReference type="EMBL" id="KAF0769140.1"/>
    </source>
</evidence>
<dbReference type="EMBL" id="VUJU01000642">
    <property type="protein sequence ID" value="KAF0769140.1"/>
    <property type="molecule type" value="Genomic_DNA"/>
</dbReference>